<dbReference type="Proteomes" id="UP000305709">
    <property type="component" value="Unassembled WGS sequence"/>
</dbReference>
<reference evidence="1 2" key="1">
    <citation type="submission" date="2019-06" db="EMBL/GenBank/DDBJ databases">
        <authorList>
            <person name="Jiang L."/>
        </authorList>
    </citation>
    <scope>NUCLEOTIDE SEQUENCE [LARGE SCALE GENOMIC DNA]</scope>
    <source>
        <strain evidence="1 2">YIM 48858</strain>
    </source>
</reference>
<organism evidence="1 2">
    <name type="scientific">Rubellimicrobium roseum</name>
    <dbReference type="NCBI Taxonomy" id="687525"/>
    <lineage>
        <taxon>Bacteria</taxon>
        <taxon>Pseudomonadati</taxon>
        <taxon>Pseudomonadota</taxon>
        <taxon>Alphaproteobacteria</taxon>
        <taxon>Rhodobacterales</taxon>
        <taxon>Roseobacteraceae</taxon>
        <taxon>Rubellimicrobium</taxon>
    </lineage>
</organism>
<dbReference type="RefSeq" id="WP_139083999.1">
    <property type="nucleotide sequence ID" value="NZ_VDFV01000094.1"/>
</dbReference>
<comment type="caution">
    <text evidence="1">The sequence shown here is derived from an EMBL/GenBank/DDBJ whole genome shotgun (WGS) entry which is preliminary data.</text>
</comment>
<evidence type="ECO:0000313" key="1">
    <source>
        <dbReference type="EMBL" id="TNC59804.1"/>
    </source>
</evidence>
<protein>
    <submittedName>
        <fullName evidence="1">Uncharacterized protein</fullName>
    </submittedName>
</protein>
<evidence type="ECO:0000313" key="2">
    <source>
        <dbReference type="Proteomes" id="UP000305709"/>
    </source>
</evidence>
<name>A0A5C4N4M2_9RHOB</name>
<keyword evidence="2" id="KW-1185">Reference proteome</keyword>
<accession>A0A5C4N4M2</accession>
<proteinExistence type="predicted"/>
<dbReference type="AlphaFoldDB" id="A0A5C4N4M2"/>
<dbReference type="EMBL" id="VDFV01000094">
    <property type="protein sequence ID" value="TNC59804.1"/>
    <property type="molecule type" value="Genomic_DNA"/>
</dbReference>
<gene>
    <name evidence="1" type="ORF">FHG71_22530</name>
</gene>
<sequence length="97" mass="10684">MDALFAEMMATLRDAQQAVEQELEQILLNQSSSSARLAHLQMSVGEFLLQARSLLEMMADSDAEAEAMNMVEELMDLFSDTDTRIAAMVKAAPNLGM</sequence>